<evidence type="ECO:0000313" key="3">
    <source>
        <dbReference type="Proteomes" id="UP001499909"/>
    </source>
</evidence>
<feature type="transmembrane region" description="Helical" evidence="1">
    <location>
        <begin position="61"/>
        <end position="77"/>
    </location>
</feature>
<evidence type="ECO:0008006" key="4">
    <source>
        <dbReference type="Google" id="ProtNLM"/>
    </source>
</evidence>
<accession>A0ABP7N1H1</accession>
<reference evidence="3" key="1">
    <citation type="journal article" date="2019" name="Int. J. Syst. Evol. Microbiol.">
        <title>The Global Catalogue of Microorganisms (GCM) 10K type strain sequencing project: providing services to taxonomists for standard genome sequencing and annotation.</title>
        <authorList>
            <consortium name="The Broad Institute Genomics Platform"/>
            <consortium name="The Broad Institute Genome Sequencing Center for Infectious Disease"/>
            <person name="Wu L."/>
            <person name="Ma J."/>
        </authorList>
    </citation>
    <scope>NUCLEOTIDE SEQUENCE [LARGE SCALE GENOMIC DNA]</scope>
    <source>
        <strain evidence="3">JCM 17214</strain>
    </source>
</reference>
<keyword evidence="3" id="KW-1185">Reference proteome</keyword>
<sequence>MNYESRSGRRHSQFRILNPEFIILFLTLLCLLLPTQNSTLDAWYYAACVRHEHELLLPHHLLYNPAGLLWTQLLHLLGARPDTLAALKALNALAAGAGLWVLGRILRQLKLPATLVAPWLLVAGASFGLLRFATENEAYVLPLLFSLLASLSWARYQTAPAPRPGLLLWSGLWAAGACLFHQIHFFWWLGLLLGTGWYAPRKGRAVLLYALPALLVPAAYVAALPSWHEPLTLPALWRFIFHDYYAGLAGNGVSAHGALLTVVNLGRTFLQVHGSMPALARAAPGLAVVPLVCAGLLGWAAWSGWLAFRNRRAGEVAADVPPAGGRAVCRTHAGILLAQLAFAAYADGNAEFMAMLPALLAVVGGGWAWLPARALAAAGGALLLWNLAFGLVPQHFLRFTNPDQLLTRIPARPHDWFLLDNHNLVLNQLHYRTGNPVGLPNVLAAPTLLVQRPGQSAPQLRAWVQRQQRAGHRVFTDCLGGPRLLDRAQIVYGDQNAALLQGFRTVRLDSFPTFFGPRYLTEILPPAAE</sequence>
<feature type="transmembrane region" description="Helical" evidence="1">
    <location>
        <begin position="352"/>
        <end position="370"/>
    </location>
</feature>
<dbReference type="Proteomes" id="UP001499909">
    <property type="component" value="Unassembled WGS sequence"/>
</dbReference>
<dbReference type="EMBL" id="BAABDH010000035">
    <property type="protein sequence ID" value="GAA3934466.1"/>
    <property type="molecule type" value="Genomic_DNA"/>
</dbReference>
<comment type="caution">
    <text evidence="2">The sequence shown here is derived from an EMBL/GenBank/DDBJ whole genome shotgun (WGS) entry which is preliminary data.</text>
</comment>
<feature type="transmembrane region" description="Helical" evidence="1">
    <location>
        <begin position="206"/>
        <end position="224"/>
    </location>
</feature>
<feature type="transmembrane region" description="Helical" evidence="1">
    <location>
        <begin position="89"/>
        <end position="106"/>
    </location>
</feature>
<keyword evidence="1" id="KW-1133">Transmembrane helix</keyword>
<feature type="transmembrane region" description="Helical" evidence="1">
    <location>
        <begin position="244"/>
        <end position="266"/>
    </location>
</feature>
<evidence type="ECO:0000256" key="1">
    <source>
        <dbReference type="SAM" id="Phobius"/>
    </source>
</evidence>
<name>A0ABP7N1H1_9BACT</name>
<feature type="transmembrane region" description="Helical" evidence="1">
    <location>
        <begin position="139"/>
        <end position="156"/>
    </location>
</feature>
<keyword evidence="1" id="KW-0472">Membrane</keyword>
<proteinExistence type="predicted"/>
<dbReference type="RefSeq" id="WP_345112848.1">
    <property type="nucleotide sequence ID" value="NZ_BAABDH010000035.1"/>
</dbReference>
<feature type="transmembrane region" description="Helical" evidence="1">
    <location>
        <begin position="377"/>
        <end position="397"/>
    </location>
</feature>
<protein>
    <recommendedName>
        <fullName evidence="4">DUF2723 domain-containing protein</fullName>
    </recommendedName>
</protein>
<feature type="transmembrane region" description="Helical" evidence="1">
    <location>
        <begin position="112"/>
        <end position="132"/>
    </location>
</feature>
<gene>
    <name evidence="2" type="ORF">GCM10022406_18700</name>
</gene>
<feature type="transmembrane region" description="Helical" evidence="1">
    <location>
        <begin position="278"/>
        <end position="302"/>
    </location>
</feature>
<evidence type="ECO:0000313" key="2">
    <source>
        <dbReference type="EMBL" id="GAA3934466.1"/>
    </source>
</evidence>
<organism evidence="2 3">
    <name type="scientific">Hymenobacter algoricola</name>
    <dbReference type="NCBI Taxonomy" id="486267"/>
    <lineage>
        <taxon>Bacteria</taxon>
        <taxon>Pseudomonadati</taxon>
        <taxon>Bacteroidota</taxon>
        <taxon>Cytophagia</taxon>
        <taxon>Cytophagales</taxon>
        <taxon>Hymenobacteraceae</taxon>
        <taxon>Hymenobacter</taxon>
    </lineage>
</organism>
<keyword evidence="1" id="KW-0812">Transmembrane</keyword>
<feature type="transmembrane region" description="Helical" evidence="1">
    <location>
        <begin position="168"/>
        <end position="194"/>
    </location>
</feature>